<dbReference type="SUPFAM" id="SSF51621">
    <property type="entry name" value="Phosphoenolpyruvate/pyruvate domain"/>
    <property type="match status" value="1"/>
</dbReference>
<dbReference type="GO" id="GO:0009401">
    <property type="term" value="P:phosphoenolpyruvate-dependent sugar phosphotransferase system"/>
    <property type="evidence" value="ECO:0007669"/>
    <property type="project" value="UniProtKB-KW"/>
</dbReference>
<keyword evidence="11 16" id="KW-0598">Phosphotransferase system</keyword>
<comment type="function">
    <text evidence="16">General (non sugar-specific) component of the phosphoenolpyruvate-dependent sugar phosphotransferase system (sugar PTS). This major carbohydrate active-transport system catalyzes the phosphorylation of incoming sugar substrates concomitantly with their translocation across the cell membrane. Enzyme I transfers the phosphoryl group from phosphoenolpyruvate (PEP) to the phosphoryl carrier protein (HPr).</text>
</comment>
<feature type="binding site" evidence="18">
    <location>
        <begin position="462"/>
        <end position="463"/>
    </location>
    <ligand>
        <name>phosphoenolpyruvate</name>
        <dbReference type="ChEBI" id="CHEBI:58702"/>
    </ligand>
</feature>
<evidence type="ECO:0000256" key="11">
    <source>
        <dbReference type="ARBA" id="ARBA00022683"/>
    </source>
</evidence>
<dbReference type="EC" id="2.7.3.9" evidence="5 16"/>
<dbReference type="PANTHER" id="PTHR46244">
    <property type="entry name" value="PHOSPHOENOLPYRUVATE-PROTEIN PHOSPHOTRANSFERASE"/>
    <property type="match status" value="1"/>
</dbReference>
<dbReference type="InterPro" id="IPR036637">
    <property type="entry name" value="Phosphohistidine_dom_sf"/>
</dbReference>
<dbReference type="NCBIfam" id="TIGR01417">
    <property type="entry name" value="PTS_I_fam"/>
    <property type="match status" value="1"/>
</dbReference>
<evidence type="ECO:0000256" key="7">
    <source>
        <dbReference type="ARBA" id="ARBA00022448"/>
    </source>
</evidence>
<dbReference type="InterPro" id="IPR000121">
    <property type="entry name" value="PEP_util_C"/>
</dbReference>
<evidence type="ECO:0000256" key="16">
    <source>
        <dbReference type="PIRNR" id="PIRNR000732"/>
    </source>
</evidence>
<dbReference type="Proteomes" id="UP000189670">
    <property type="component" value="Unassembled WGS sequence"/>
</dbReference>
<feature type="binding site" evidence="18">
    <location>
        <position position="340"/>
    </location>
    <ligand>
        <name>phosphoenolpyruvate</name>
        <dbReference type="ChEBI" id="CHEBI:58702"/>
    </ligand>
</feature>
<evidence type="ECO:0000256" key="4">
    <source>
        <dbReference type="ARBA" id="ARBA00007837"/>
    </source>
</evidence>
<dbReference type="EMBL" id="ATBP01000579">
    <property type="protein sequence ID" value="ETR69715.1"/>
    <property type="molecule type" value="Genomic_DNA"/>
</dbReference>
<evidence type="ECO:0000313" key="25">
    <source>
        <dbReference type="Proteomes" id="UP000189670"/>
    </source>
</evidence>
<dbReference type="Pfam" id="PF02896">
    <property type="entry name" value="PEP-utilizers_C"/>
    <property type="match status" value="1"/>
</dbReference>
<dbReference type="PANTHER" id="PTHR46244:SF6">
    <property type="entry name" value="PHOSPHOENOLPYRUVATE-PROTEIN PHOSPHOTRANSFERASE"/>
    <property type="match status" value="1"/>
</dbReference>
<evidence type="ECO:0000259" key="22">
    <source>
        <dbReference type="Pfam" id="PF02896"/>
    </source>
</evidence>
<sequence length="586" mass="66003">MKASQEIIIKGIGGSPGICIGKAYLVDKEGVDVVHRYYLLASELDSEIERFKQAVEQAMQEMDAIIASVPAEFSEQLDILEAHKVLLKDKKLYDKTCKMIESKNINAEWALKIVSTQIYRMFNEMTDPYFRERGADVAHVTNRIMRNLMGNDDHEQIQNINKRVILIAHDLSPSETSQIQLHKIQGFITELGGKTSHTSIIARTLQVPAILGLKSATDIIPNDSIIIVDGTMGTVILNPSEDSLIEYEEKKSIFERRRKFMMRHSEEPAQTPDGIQKKVMGNIEMLEEVVSVLDHGGDGIGLYRTEFLYMARNELPSEEQLFENYKEVVDLMYPHPVTIRTLDINGDKQVGILKECDETNPVLGLRAIRYCLKRPDIFKIQLRAILRAAAFGNVRLMFPMISGVKEIVDAKKILQETIDQLTKKKVPFNAKIDVGIMIEVPSAAILSDILADHVDFFSIGTNDLIQYSLAIDRGNHDVAHLFQPLHPAIIRLVKYVSESAHNKGVKLFMCGEMAADPFYVPILLALGIDEFSMNPPSIPAVKNIIRQISTDNMAPFLDRILAQKSPDDIIQIVQDTYGALFKETIR</sequence>
<feature type="active site" description="Tele-phosphohistidine intermediate" evidence="17">
    <location>
        <position position="197"/>
    </location>
</feature>
<dbReference type="Pfam" id="PF00391">
    <property type="entry name" value="PEP-utilizers"/>
    <property type="match status" value="1"/>
</dbReference>
<comment type="cofactor">
    <cofactor evidence="2 16 19">
        <name>Mg(2+)</name>
        <dbReference type="ChEBI" id="CHEBI:18420"/>
    </cofactor>
</comment>
<proteinExistence type="inferred from homology"/>
<feature type="domain" description="PEP-utilising enzyme mobile" evidence="21">
    <location>
        <begin position="161"/>
        <end position="233"/>
    </location>
</feature>
<feature type="binding site" evidence="18">
    <location>
        <position position="304"/>
    </location>
    <ligand>
        <name>phosphoenolpyruvate</name>
        <dbReference type="ChEBI" id="CHEBI:58702"/>
    </ligand>
</feature>
<dbReference type="PIRSF" id="PIRSF000732">
    <property type="entry name" value="PTS_enzyme_I"/>
    <property type="match status" value="1"/>
</dbReference>
<evidence type="ECO:0000256" key="2">
    <source>
        <dbReference type="ARBA" id="ARBA00001946"/>
    </source>
</evidence>
<feature type="active site" description="Proton donor" evidence="17">
    <location>
        <position position="510"/>
    </location>
</feature>
<feature type="binding site" evidence="19">
    <location>
        <position position="463"/>
    </location>
    <ligand>
        <name>Mg(2+)</name>
        <dbReference type="ChEBI" id="CHEBI:18420"/>
    </ligand>
</feature>
<dbReference type="Gene3D" id="3.20.20.60">
    <property type="entry name" value="Phosphoenolpyruvate-binding domains"/>
    <property type="match status" value="1"/>
</dbReference>
<evidence type="ECO:0000256" key="9">
    <source>
        <dbReference type="ARBA" id="ARBA00022597"/>
    </source>
</evidence>
<keyword evidence="13 16" id="KW-0418">Kinase</keyword>
<dbReference type="Gene3D" id="3.50.30.10">
    <property type="entry name" value="Phosphohistidine domain"/>
    <property type="match status" value="1"/>
</dbReference>
<dbReference type="InterPro" id="IPR023151">
    <property type="entry name" value="PEP_util_CS"/>
</dbReference>
<evidence type="ECO:0000256" key="1">
    <source>
        <dbReference type="ARBA" id="ARBA00000683"/>
    </source>
</evidence>
<name>A0A1V1P4R1_9BACT</name>
<dbReference type="PRINTS" id="PR01736">
    <property type="entry name" value="PHPHTRNFRASE"/>
</dbReference>
<comment type="catalytic activity">
    <reaction evidence="1 16">
        <text>L-histidyl-[protein] + phosphoenolpyruvate = N(pros)-phospho-L-histidyl-[protein] + pyruvate</text>
        <dbReference type="Rhea" id="RHEA:23880"/>
        <dbReference type="Rhea" id="RHEA-COMP:9745"/>
        <dbReference type="Rhea" id="RHEA-COMP:9746"/>
        <dbReference type="ChEBI" id="CHEBI:15361"/>
        <dbReference type="ChEBI" id="CHEBI:29979"/>
        <dbReference type="ChEBI" id="CHEBI:58702"/>
        <dbReference type="ChEBI" id="CHEBI:64837"/>
        <dbReference type="EC" id="2.7.3.9"/>
    </reaction>
</comment>
<organism evidence="24 25">
    <name type="scientific">Candidatus Magnetoglobus multicellularis str. Araruama</name>
    <dbReference type="NCBI Taxonomy" id="890399"/>
    <lineage>
        <taxon>Bacteria</taxon>
        <taxon>Pseudomonadati</taxon>
        <taxon>Thermodesulfobacteriota</taxon>
        <taxon>Desulfobacteria</taxon>
        <taxon>Desulfobacterales</taxon>
        <taxon>Desulfobacteraceae</taxon>
        <taxon>Candidatus Magnetoglobus</taxon>
    </lineage>
</organism>
<keyword evidence="9 16" id="KW-0762">Sugar transport</keyword>
<feature type="domain" description="PEP-utilising enzyme C-terminal" evidence="22">
    <location>
        <begin position="264"/>
        <end position="549"/>
    </location>
</feature>
<dbReference type="GO" id="GO:0005737">
    <property type="term" value="C:cytoplasm"/>
    <property type="evidence" value="ECO:0007669"/>
    <property type="project" value="UniProtKB-SubCell"/>
</dbReference>
<evidence type="ECO:0000256" key="17">
    <source>
        <dbReference type="PIRSR" id="PIRSR000732-1"/>
    </source>
</evidence>
<dbReference type="InterPro" id="IPR024692">
    <property type="entry name" value="PTS_EI"/>
</dbReference>
<dbReference type="Gene3D" id="1.10.274.10">
    <property type="entry name" value="PtsI, HPr-binding domain"/>
    <property type="match status" value="1"/>
</dbReference>
<evidence type="ECO:0000313" key="24">
    <source>
        <dbReference type="EMBL" id="ETR69715.1"/>
    </source>
</evidence>
<dbReference type="InterPro" id="IPR008731">
    <property type="entry name" value="PTS_EIN"/>
</dbReference>
<dbReference type="GO" id="GO:0008965">
    <property type="term" value="F:phosphoenolpyruvate-protein phosphotransferase activity"/>
    <property type="evidence" value="ECO:0007669"/>
    <property type="project" value="UniProtKB-EC"/>
</dbReference>
<evidence type="ECO:0000256" key="15">
    <source>
        <dbReference type="ARBA" id="ARBA00033235"/>
    </source>
</evidence>
<dbReference type="InterPro" id="IPR036618">
    <property type="entry name" value="PtsI_HPr-bd_sf"/>
</dbReference>
<evidence type="ECO:0000256" key="19">
    <source>
        <dbReference type="PIRSR" id="PIRSR000732-3"/>
    </source>
</evidence>
<evidence type="ECO:0000256" key="12">
    <source>
        <dbReference type="ARBA" id="ARBA00022723"/>
    </source>
</evidence>
<reference evidence="25" key="1">
    <citation type="submission" date="2012-11" db="EMBL/GenBank/DDBJ databases">
        <authorList>
            <person name="Lucero-Rivera Y.E."/>
            <person name="Tovar-Ramirez D."/>
        </authorList>
    </citation>
    <scope>NUCLEOTIDE SEQUENCE [LARGE SCALE GENOMIC DNA]</scope>
    <source>
        <strain evidence="25">Araruama</strain>
    </source>
</reference>
<gene>
    <name evidence="24" type="ORF">OMM_03748</name>
</gene>
<evidence type="ECO:0000259" key="23">
    <source>
        <dbReference type="Pfam" id="PF05524"/>
    </source>
</evidence>
<protein>
    <recommendedName>
        <fullName evidence="6 16">Phosphoenolpyruvate-protein phosphotransferase</fullName>
        <ecNumber evidence="5 16">2.7.3.9</ecNumber>
    </recommendedName>
    <alternativeName>
        <fullName evidence="15 16">Phosphotransferase system, enzyme I</fullName>
    </alternativeName>
</protein>
<dbReference type="InterPro" id="IPR040442">
    <property type="entry name" value="Pyrv_kinase-like_dom_sf"/>
</dbReference>
<dbReference type="Pfam" id="PF05524">
    <property type="entry name" value="PEP-utilisers_N"/>
    <property type="match status" value="1"/>
</dbReference>
<comment type="subcellular location">
    <subcellularLocation>
        <location evidence="3 16">Cytoplasm</location>
    </subcellularLocation>
</comment>
<evidence type="ECO:0000256" key="8">
    <source>
        <dbReference type="ARBA" id="ARBA00022490"/>
    </source>
</evidence>
<dbReference type="SUPFAM" id="SSF52009">
    <property type="entry name" value="Phosphohistidine domain"/>
    <property type="match status" value="1"/>
</dbReference>
<evidence type="ECO:0000256" key="14">
    <source>
        <dbReference type="ARBA" id="ARBA00022842"/>
    </source>
</evidence>
<evidence type="ECO:0000256" key="20">
    <source>
        <dbReference type="SAM" id="Coils"/>
    </source>
</evidence>
<dbReference type="GO" id="GO:0016301">
    <property type="term" value="F:kinase activity"/>
    <property type="evidence" value="ECO:0007669"/>
    <property type="project" value="UniProtKB-KW"/>
</dbReference>
<evidence type="ECO:0000256" key="10">
    <source>
        <dbReference type="ARBA" id="ARBA00022679"/>
    </source>
</evidence>
<dbReference type="InterPro" id="IPR015813">
    <property type="entry name" value="Pyrv/PenolPyrv_kinase-like_dom"/>
</dbReference>
<dbReference type="InterPro" id="IPR008279">
    <property type="entry name" value="PEP-util_enz_mobile_dom"/>
</dbReference>
<keyword evidence="10 16" id="KW-0808">Transferase</keyword>
<evidence type="ECO:0000256" key="13">
    <source>
        <dbReference type="ARBA" id="ARBA00022777"/>
    </source>
</evidence>
<dbReference type="InterPro" id="IPR006318">
    <property type="entry name" value="PTS_EI-like"/>
</dbReference>
<accession>A0A1V1P4R1</accession>
<keyword evidence="7 16" id="KW-0813">Transport</keyword>
<evidence type="ECO:0000256" key="6">
    <source>
        <dbReference type="ARBA" id="ARBA00016544"/>
    </source>
</evidence>
<feature type="domain" description="Phosphotransferase system enzyme I N-terminal" evidence="23">
    <location>
        <begin position="10"/>
        <end position="133"/>
    </location>
</feature>
<keyword evidence="14 16" id="KW-0460">Magnesium</keyword>
<evidence type="ECO:0000256" key="18">
    <source>
        <dbReference type="PIRSR" id="PIRSR000732-2"/>
    </source>
</evidence>
<evidence type="ECO:0000256" key="3">
    <source>
        <dbReference type="ARBA" id="ARBA00004496"/>
    </source>
</evidence>
<feature type="binding site" evidence="19">
    <location>
        <position position="439"/>
    </location>
    <ligand>
        <name>Mg(2+)</name>
        <dbReference type="ChEBI" id="CHEBI:18420"/>
    </ligand>
</feature>
<keyword evidence="12 16" id="KW-0479">Metal-binding</keyword>
<comment type="similarity">
    <text evidence="4 16">Belongs to the PEP-utilizing enzyme family.</text>
</comment>
<dbReference type="GO" id="GO:0046872">
    <property type="term" value="F:metal ion binding"/>
    <property type="evidence" value="ECO:0007669"/>
    <property type="project" value="UniProtKB-KW"/>
</dbReference>
<keyword evidence="8 16" id="KW-0963">Cytoplasm</keyword>
<evidence type="ECO:0000259" key="21">
    <source>
        <dbReference type="Pfam" id="PF00391"/>
    </source>
</evidence>
<dbReference type="PROSITE" id="PS00742">
    <property type="entry name" value="PEP_ENZYMES_2"/>
    <property type="match status" value="1"/>
</dbReference>
<comment type="caution">
    <text evidence="24">The sequence shown here is derived from an EMBL/GenBank/DDBJ whole genome shotgun (WGS) entry which is preliminary data.</text>
</comment>
<evidence type="ECO:0000256" key="5">
    <source>
        <dbReference type="ARBA" id="ARBA00012232"/>
    </source>
</evidence>
<dbReference type="SUPFAM" id="SSF47831">
    <property type="entry name" value="Enzyme I of the PEP:sugar phosphotransferase system HPr-binding (sub)domain"/>
    <property type="match status" value="1"/>
</dbReference>
<feature type="binding site" evidence="18">
    <location>
        <position position="473"/>
    </location>
    <ligand>
        <name>phosphoenolpyruvate</name>
        <dbReference type="ChEBI" id="CHEBI:58702"/>
    </ligand>
</feature>
<feature type="coiled-coil region" evidence="20">
    <location>
        <begin position="41"/>
        <end position="68"/>
    </location>
</feature>
<dbReference type="AlphaFoldDB" id="A0A1V1P4R1"/>
<dbReference type="InterPro" id="IPR050499">
    <property type="entry name" value="PEP-utilizing_PTS_enzyme"/>
</dbReference>
<dbReference type="PROSITE" id="PS00370">
    <property type="entry name" value="PEP_ENZYMES_PHOS_SITE"/>
    <property type="match status" value="1"/>
</dbReference>
<dbReference type="InterPro" id="IPR018274">
    <property type="entry name" value="PEP_util_AS"/>
</dbReference>
<keyword evidence="20" id="KW-0175">Coiled coil</keyword>